<keyword evidence="6 10" id="KW-1133">Transmembrane helix</keyword>
<protein>
    <submittedName>
        <fullName evidence="11">Uncharacterized protein</fullName>
    </submittedName>
</protein>
<feature type="transmembrane region" description="Helical" evidence="10">
    <location>
        <begin position="103"/>
        <end position="126"/>
    </location>
</feature>
<keyword evidence="5" id="KW-0552">Olfaction</keyword>
<dbReference type="PANTHER" id="PTHR21137">
    <property type="entry name" value="ODORANT RECEPTOR"/>
    <property type="match status" value="1"/>
</dbReference>
<dbReference type="Pfam" id="PF02949">
    <property type="entry name" value="7tm_6"/>
    <property type="match status" value="1"/>
</dbReference>
<dbReference type="GO" id="GO:0007165">
    <property type="term" value="P:signal transduction"/>
    <property type="evidence" value="ECO:0007669"/>
    <property type="project" value="UniProtKB-KW"/>
</dbReference>
<dbReference type="EMBL" id="JAPWTK010001249">
    <property type="protein sequence ID" value="KAJ8933302.1"/>
    <property type="molecule type" value="Genomic_DNA"/>
</dbReference>
<evidence type="ECO:0000256" key="2">
    <source>
        <dbReference type="ARBA" id="ARBA00022475"/>
    </source>
</evidence>
<dbReference type="GO" id="GO:0004984">
    <property type="term" value="F:olfactory receptor activity"/>
    <property type="evidence" value="ECO:0007669"/>
    <property type="project" value="InterPro"/>
</dbReference>
<dbReference type="GO" id="GO:0005549">
    <property type="term" value="F:odorant binding"/>
    <property type="evidence" value="ECO:0007669"/>
    <property type="project" value="InterPro"/>
</dbReference>
<reference evidence="11" key="1">
    <citation type="journal article" date="2023" name="Insect Mol. Biol.">
        <title>Genome sequencing provides insights into the evolution of gene families encoding plant cell wall-degrading enzymes in longhorned beetles.</title>
        <authorList>
            <person name="Shin N.R."/>
            <person name="Okamura Y."/>
            <person name="Kirsch R."/>
            <person name="Pauchet Y."/>
        </authorList>
    </citation>
    <scope>NUCLEOTIDE SEQUENCE</scope>
    <source>
        <strain evidence="11">AMC_N1</strain>
    </source>
</reference>
<keyword evidence="12" id="KW-1185">Reference proteome</keyword>
<proteinExistence type="predicted"/>
<keyword evidence="2" id="KW-1003">Cell membrane</keyword>
<dbReference type="InterPro" id="IPR004117">
    <property type="entry name" value="7tm6_olfct_rcpt"/>
</dbReference>
<comment type="caution">
    <text evidence="11">The sequence shown here is derived from an EMBL/GenBank/DDBJ whole genome shotgun (WGS) entry which is preliminary data.</text>
</comment>
<comment type="subcellular location">
    <subcellularLocation>
        <location evidence="1">Cell membrane</location>
        <topology evidence="1">Multi-pass membrane protein</topology>
    </subcellularLocation>
</comment>
<keyword evidence="3" id="KW-0716">Sensory transduction</keyword>
<keyword evidence="9" id="KW-0807">Transducer</keyword>
<evidence type="ECO:0000256" key="8">
    <source>
        <dbReference type="ARBA" id="ARBA00023170"/>
    </source>
</evidence>
<sequence>TRDDIENTFVYVTLTQTLVSLFVFASCLYNASTFPVGSPEFFSQLEYFSCVLIQLYVFCWFGNEITFASDLIRVSLYEGEWYGASSRFKRSMLITMCRMQRPVYVSIGKFSPLSLVTLVAVCRGSFSYYTVLKSMK</sequence>
<dbReference type="Proteomes" id="UP001162162">
    <property type="component" value="Unassembled WGS sequence"/>
</dbReference>
<evidence type="ECO:0000256" key="5">
    <source>
        <dbReference type="ARBA" id="ARBA00022725"/>
    </source>
</evidence>
<evidence type="ECO:0000256" key="6">
    <source>
        <dbReference type="ARBA" id="ARBA00022989"/>
    </source>
</evidence>
<evidence type="ECO:0000313" key="11">
    <source>
        <dbReference type="EMBL" id="KAJ8933302.1"/>
    </source>
</evidence>
<keyword evidence="4 10" id="KW-0812">Transmembrane</keyword>
<evidence type="ECO:0000256" key="9">
    <source>
        <dbReference type="ARBA" id="ARBA00023224"/>
    </source>
</evidence>
<evidence type="ECO:0000256" key="10">
    <source>
        <dbReference type="SAM" id="Phobius"/>
    </source>
</evidence>
<evidence type="ECO:0000256" key="3">
    <source>
        <dbReference type="ARBA" id="ARBA00022606"/>
    </source>
</evidence>
<dbReference type="AlphaFoldDB" id="A0AAV8X448"/>
<feature type="transmembrane region" description="Helical" evidence="10">
    <location>
        <begin position="44"/>
        <end position="63"/>
    </location>
</feature>
<evidence type="ECO:0000256" key="1">
    <source>
        <dbReference type="ARBA" id="ARBA00004651"/>
    </source>
</evidence>
<organism evidence="11 12">
    <name type="scientific">Aromia moschata</name>
    <dbReference type="NCBI Taxonomy" id="1265417"/>
    <lineage>
        <taxon>Eukaryota</taxon>
        <taxon>Metazoa</taxon>
        <taxon>Ecdysozoa</taxon>
        <taxon>Arthropoda</taxon>
        <taxon>Hexapoda</taxon>
        <taxon>Insecta</taxon>
        <taxon>Pterygota</taxon>
        <taxon>Neoptera</taxon>
        <taxon>Endopterygota</taxon>
        <taxon>Coleoptera</taxon>
        <taxon>Polyphaga</taxon>
        <taxon>Cucujiformia</taxon>
        <taxon>Chrysomeloidea</taxon>
        <taxon>Cerambycidae</taxon>
        <taxon>Cerambycinae</taxon>
        <taxon>Callichromatini</taxon>
        <taxon>Aromia</taxon>
    </lineage>
</organism>
<evidence type="ECO:0000256" key="7">
    <source>
        <dbReference type="ARBA" id="ARBA00023136"/>
    </source>
</evidence>
<name>A0AAV8X448_9CUCU</name>
<accession>A0AAV8X448</accession>
<dbReference type="GO" id="GO:0005886">
    <property type="term" value="C:plasma membrane"/>
    <property type="evidence" value="ECO:0007669"/>
    <property type="project" value="UniProtKB-SubCell"/>
</dbReference>
<keyword evidence="8" id="KW-0675">Receptor</keyword>
<feature type="transmembrane region" description="Helical" evidence="10">
    <location>
        <begin position="9"/>
        <end position="32"/>
    </location>
</feature>
<evidence type="ECO:0000256" key="4">
    <source>
        <dbReference type="ARBA" id="ARBA00022692"/>
    </source>
</evidence>
<gene>
    <name evidence="11" type="ORF">NQ318_012259</name>
</gene>
<dbReference type="PANTHER" id="PTHR21137:SF35">
    <property type="entry name" value="ODORANT RECEPTOR 19A-RELATED"/>
    <property type="match status" value="1"/>
</dbReference>
<evidence type="ECO:0000313" key="12">
    <source>
        <dbReference type="Proteomes" id="UP001162162"/>
    </source>
</evidence>
<feature type="non-terminal residue" evidence="11">
    <location>
        <position position="1"/>
    </location>
</feature>
<keyword evidence="7 10" id="KW-0472">Membrane</keyword>